<sequence length="189" mass="19554">MPPSTGGRRLPIFGEAPQEAHAGFERFGLSTPGYGEGHPGRHTGPTVDEGAPTGGTDPGHEAVPLAPRYPLTCGDDRHRPTRAPRPAGGADRWARPAPPTAAPGARENGAPPRGHPVPARPPTGREPRPGPWQVGSRRTGDRPSRVTQTTLRGLAETRGLREEAVHADASAGGVRVHGGEAPAAPGTQP</sequence>
<evidence type="ECO:0000256" key="1">
    <source>
        <dbReference type="SAM" id="MobiDB-lite"/>
    </source>
</evidence>
<organism evidence="2 3">
    <name type="scientific">Streptomyces spongiicola</name>
    <dbReference type="NCBI Taxonomy" id="1690221"/>
    <lineage>
        <taxon>Bacteria</taxon>
        <taxon>Bacillati</taxon>
        <taxon>Actinomycetota</taxon>
        <taxon>Actinomycetes</taxon>
        <taxon>Kitasatosporales</taxon>
        <taxon>Streptomycetaceae</taxon>
        <taxon>Streptomyces</taxon>
    </lineage>
</organism>
<dbReference type="AlphaFoldDB" id="A0A388SWA1"/>
<evidence type="ECO:0000313" key="3">
    <source>
        <dbReference type="Proteomes" id="UP000265354"/>
    </source>
</evidence>
<evidence type="ECO:0000313" key="2">
    <source>
        <dbReference type="EMBL" id="GBQ00917.1"/>
    </source>
</evidence>
<protein>
    <submittedName>
        <fullName evidence="2">Uncharacterized protein</fullName>
    </submittedName>
</protein>
<dbReference type="Proteomes" id="UP000265354">
    <property type="component" value="Unassembled WGS sequence"/>
</dbReference>
<accession>A0A388SWA1</accession>
<reference evidence="2 3" key="1">
    <citation type="submission" date="2018-07" db="EMBL/GenBank/DDBJ databases">
        <title>Whole Genome Shotgun Sequence of Streptomyces spongiicola strain 531S.</title>
        <authorList>
            <person name="Dohra H."/>
            <person name="Kodani S."/>
        </authorList>
    </citation>
    <scope>NUCLEOTIDE SEQUENCE [LARGE SCALE GENOMIC DNA]</scope>
    <source>
        <strain evidence="2 3">531S</strain>
    </source>
</reference>
<comment type="caution">
    <text evidence="2">The sequence shown here is derived from an EMBL/GenBank/DDBJ whole genome shotgun (WGS) entry which is preliminary data.</text>
</comment>
<feature type="region of interest" description="Disordered" evidence="1">
    <location>
        <begin position="1"/>
        <end position="189"/>
    </location>
</feature>
<name>A0A388SWA1_9ACTN</name>
<proteinExistence type="predicted"/>
<gene>
    <name evidence="2" type="ORF">SSP531S_23420</name>
</gene>
<dbReference type="EMBL" id="BGZL01000005">
    <property type="protein sequence ID" value="GBQ00917.1"/>
    <property type="molecule type" value="Genomic_DNA"/>
</dbReference>
<feature type="compositionally biased region" description="Low complexity" evidence="1">
    <location>
        <begin position="102"/>
        <end position="112"/>
    </location>
</feature>